<dbReference type="GO" id="GO:0006357">
    <property type="term" value="P:regulation of transcription by RNA polymerase II"/>
    <property type="evidence" value="ECO:0007669"/>
    <property type="project" value="InterPro"/>
</dbReference>
<dbReference type="GO" id="GO:0030154">
    <property type="term" value="P:cell differentiation"/>
    <property type="evidence" value="ECO:0007669"/>
    <property type="project" value="TreeGrafter"/>
</dbReference>
<dbReference type="Proteomes" id="UP000046393">
    <property type="component" value="Unplaced"/>
</dbReference>
<evidence type="ECO:0000256" key="1">
    <source>
        <dbReference type="ARBA" id="ARBA00004123"/>
    </source>
</evidence>
<evidence type="ECO:0000313" key="13">
    <source>
        <dbReference type="WBParaSite" id="SMUV_0000585601-mRNA-1"/>
    </source>
</evidence>
<evidence type="ECO:0000259" key="11">
    <source>
        <dbReference type="SMART" id="SM01368"/>
    </source>
</evidence>
<feature type="region of interest" description="Disordered" evidence="8">
    <location>
        <begin position="777"/>
        <end position="817"/>
    </location>
</feature>
<evidence type="ECO:0000256" key="4">
    <source>
        <dbReference type="ARBA" id="ARBA00023015"/>
    </source>
</evidence>
<name>A0A0N5AMP1_9BILA</name>
<sequence>MEGGVQETDANQTENNVEKKTGPSATFMEICNEFDENMDADLLDRSWKQYDTVGQQCVLEGNEKAWIACAIYLSMWQSAPIGQGLSHKYSLMSLIRVCKISVLEFFEKLAKWVEMIGSPRRLQDQVSRIQCSLALSAVVYKKFLPIFRKLFAAPESDADQMRKDCKKIFDLCWALFITLKKLFTTDDLIRSFHLLLCCVDVVFQDIRHSGRKNLLNFEFVSSLNEDSESILETLCRKFEGVVLDAKHFRTHWWLPQINKMIEEQHLIVSSDLRSVFANAETNISKLSEFYEEQLIKKGEMDERMFIPKDISTVFDETFDESAVEQLRRSELGENWDVDAELLLRMSTQSCLEKVNEQRAQQTPLSGRSYIISGEQANFTSTPISASTCNALKMESLLRKDWQMANSELERIMSESRENPSVFVKNYVRAMGSKLESAVEAETREKGPTYDERFSEMISTRRAITESLFYRLLEKIAIAERQRLPTNECFDLSMVLNKEELLTSVYACALELVLFTYKSEREFPWSIDVLRIAPVNFYKVIELVIRAEPELSREMVKHLNRVEERVLEELAWSFGSPLWQTLARRADGVPSSQSVSLNAVEAYSARTQSMYGLSQRYNTPLKLQTGVARRKLEFDDDDGPPVAKRAALESENMASTSATTLFFRKVSNSLNFPKQVLPYIYVYYLAVVRLQDLCERVRLDERGRQTVWTLFEHVLRTETSLMAGRHLDQNLMCCLYVVAKIGKQDVSFHDIMSHYRHQPQASSRVYRCVLIERNASPTTVSDDNASRDSVGSNSGGKFRSGSALPVPGTGSAPPTPEPQNLDYSDIIRYYNQVFVSRVEYFLKKLQPGPTDIENGVNLLPMPSVQYRTLSPRRSITDRVCVHPMPSSAFPASPSRPFRYCFNRSPVQELRAINSAVHSGRSASYSYSGSYSPYGIRQSQHSGRAVLQ</sequence>
<dbReference type="InterPro" id="IPR024599">
    <property type="entry name" value="RB_N"/>
</dbReference>
<dbReference type="Pfam" id="PF01857">
    <property type="entry name" value="RB_B"/>
    <property type="match status" value="1"/>
</dbReference>
<dbReference type="WBParaSite" id="SMUV_0000585601-mRNA-1">
    <property type="protein sequence ID" value="SMUV_0000585601-mRNA-1"/>
    <property type="gene ID" value="SMUV_0000585601"/>
</dbReference>
<keyword evidence="7" id="KW-0131">Cell cycle</keyword>
<organism evidence="12 13">
    <name type="scientific">Syphacia muris</name>
    <dbReference type="NCBI Taxonomy" id="451379"/>
    <lineage>
        <taxon>Eukaryota</taxon>
        <taxon>Metazoa</taxon>
        <taxon>Ecdysozoa</taxon>
        <taxon>Nematoda</taxon>
        <taxon>Chromadorea</taxon>
        <taxon>Rhabditida</taxon>
        <taxon>Spirurina</taxon>
        <taxon>Oxyuridomorpha</taxon>
        <taxon>Oxyuroidea</taxon>
        <taxon>Oxyuridae</taxon>
        <taxon>Syphacia</taxon>
    </lineage>
</organism>
<evidence type="ECO:0000256" key="5">
    <source>
        <dbReference type="ARBA" id="ARBA00023163"/>
    </source>
</evidence>
<evidence type="ECO:0000256" key="6">
    <source>
        <dbReference type="ARBA" id="ARBA00023242"/>
    </source>
</evidence>
<dbReference type="InterPro" id="IPR036915">
    <property type="entry name" value="Cyclin-like_sf"/>
</dbReference>
<dbReference type="GO" id="GO:0005667">
    <property type="term" value="C:transcription regulator complex"/>
    <property type="evidence" value="ECO:0007669"/>
    <property type="project" value="TreeGrafter"/>
</dbReference>
<dbReference type="InterPro" id="IPR013763">
    <property type="entry name" value="Cyclin-like_dom"/>
</dbReference>
<dbReference type="InterPro" id="IPR002720">
    <property type="entry name" value="RB_A"/>
</dbReference>
<dbReference type="SMART" id="SM01368">
    <property type="entry name" value="RB_A"/>
    <property type="match status" value="1"/>
</dbReference>
<dbReference type="GO" id="GO:0000977">
    <property type="term" value="F:RNA polymerase II transcription regulatory region sequence-specific DNA binding"/>
    <property type="evidence" value="ECO:0007669"/>
    <property type="project" value="TreeGrafter"/>
</dbReference>
<evidence type="ECO:0000313" key="12">
    <source>
        <dbReference type="Proteomes" id="UP000046393"/>
    </source>
</evidence>
<dbReference type="GO" id="GO:0005634">
    <property type="term" value="C:nucleus"/>
    <property type="evidence" value="ECO:0007669"/>
    <property type="project" value="UniProtKB-SubCell"/>
</dbReference>
<dbReference type="InterPro" id="IPR002719">
    <property type="entry name" value="RB_B"/>
</dbReference>
<dbReference type="STRING" id="451379.A0A0N5AMP1"/>
<dbReference type="SMART" id="SM00385">
    <property type="entry name" value="CYCLIN"/>
    <property type="match status" value="1"/>
</dbReference>
<keyword evidence="12" id="KW-1185">Reference proteome</keyword>
<protein>
    <submittedName>
        <fullName evidence="13">Retinoblastoma-like protein 1</fullName>
    </submittedName>
</protein>
<keyword evidence="3" id="KW-0678">Repressor</keyword>
<feature type="domain" description="Retinoblastoma-associated protein A-box" evidence="11">
    <location>
        <begin position="381"/>
        <end position="581"/>
    </location>
</feature>
<feature type="domain" description="Cyclin-like" evidence="9">
    <location>
        <begin position="687"/>
        <end position="834"/>
    </location>
</feature>
<comment type="subcellular location">
    <subcellularLocation>
        <location evidence="1">Nucleus</location>
    </subcellularLocation>
</comment>
<dbReference type="Pfam" id="PF11934">
    <property type="entry name" value="DUF3452"/>
    <property type="match status" value="1"/>
</dbReference>
<evidence type="ECO:0000256" key="8">
    <source>
        <dbReference type="SAM" id="MobiDB-lite"/>
    </source>
</evidence>
<evidence type="ECO:0000259" key="9">
    <source>
        <dbReference type="SMART" id="SM00385"/>
    </source>
</evidence>
<dbReference type="Gene3D" id="1.10.472.140">
    <property type="match status" value="1"/>
</dbReference>
<dbReference type="SMART" id="SM01367">
    <property type="entry name" value="DUF3452"/>
    <property type="match status" value="1"/>
</dbReference>
<dbReference type="PANTHER" id="PTHR13742:SF17">
    <property type="entry name" value="RE32990P-RELATED"/>
    <property type="match status" value="1"/>
</dbReference>
<dbReference type="InterPro" id="IPR028309">
    <property type="entry name" value="RB_fam"/>
</dbReference>
<dbReference type="SUPFAM" id="SSF47954">
    <property type="entry name" value="Cyclin-like"/>
    <property type="match status" value="2"/>
</dbReference>
<dbReference type="Pfam" id="PF01858">
    <property type="entry name" value="RB_A"/>
    <property type="match status" value="1"/>
</dbReference>
<evidence type="ECO:0000256" key="3">
    <source>
        <dbReference type="ARBA" id="ARBA00022491"/>
    </source>
</evidence>
<proteinExistence type="inferred from homology"/>
<dbReference type="Gene3D" id="1.10.472.10">
    <property type="entry name" value="Cyclin-like"/>
    <property type="match status" value="2"/>
</dbReference>
<keyword evidence="4" id="KW-0805">Transcription regulation</keyword>
<keyword evidence="5" id="KW-0804">Transcription</keyword>
<keyword evidence="6" id="KW-0539">Nucleus</keyword>
<comment type="similarity">
    <text evidence="2">Belongs to the retinoblastoma protein (RB) family.</text>
</comment>
<evidence type="ECO:0000259" key="10">
    <source>
        <dbReference type="SMART" id="SM01367"/>
    </source>
</evidence>
<dbReference type="AlphaFoldDB" id="A0A0N5AMP1"/>
<evidence type="ECO:0000256" key="7">
    <source>
        <dbReference type="ARBA" id="ARBA00023306"/>
    </source>
</evidence>
<accession>A0A0N5AMP1</accession>
<feature type="domain" description="Retinoblastoma-associated protein N-terminal" evidence="10">
    <location>
        <begin position="77"/>
        <end position="205"/>
    </location>
</feature>
<feature type="region of interest" description="Disordered" evidence="8">
    <location>
        <begin position="1"/>
        <end position="20"/>
    </location>
</feature>
<evidence type="ECO:0000256" key="2">
    <source>
        <dbReference type="ARBA" id="ARBA00009475"/>
    </source>
</evidence>
<dbReference type="GO" id="GO:2000134">
    <property type="term" value="P:negative regulation of G1/S transition of mitotic cell cycle"/>
    <property type="evidence" value="ECO:0007669"/>
    <property type="project" value="TreeGrafter"/>
</dbReference>
<feature type="compositionally biased region" description="Polar residues" evidence="8">
    <location>
        <begin position="777"/>
        <end position="791"/>
    </location>
</feature>
<reference evidence="13" key="1">
    <citation type="submission" date="2017-02" db="UniProtKB">
        <authorList>
            <consortium name="WormBaseParasite"/>
        </authorList>
    </citation>
    <scope>IDENTIFICATION</scope>
</reference>
<dbReference type="GO" id="GO:0000785">
    <property type="term" value="C:chromatin"/>
    <property type="evidence" value="ECO:0007669"/>
    <property type="project" value="TreeGrafter"/>
</dbReference>
<dbReference type="PANTHER" id="PTHR13742">
    <property type="entry name" value="RETINOBLASTOMA-ASSOCIATED PROTEIN RB -RELATED"/>
    <property type="match status" value="1"/>
</dbReference>